<evidence type="ECO:0000256" key="2">
    <source>
        <dbReference type="ARBA" id="ARBA00007316"/>
    </source>
</evidence>
<dbReference type="Pfam" id="PF02706">
    <property type="entry name" value="Wzz"/>
    <property type="match status" value="1"/>
</dbReference>
<dbReference type="SUPFAM" id="SSF52540">
    <property type="entry name" value="P-loop containing nucleoside triphosphate hydrolases"/>
    <property type="match status" value="1"/>
</dbReference>
<accession>A0A5C0VFI6</accession>
<evidence type="ECO:0000313" key="20">
    <source>
        <dbReference type="EMBL" id="QEK50361.1"/>
    </source>
</evidence>
<evidence type="ECO:0000256" key="5">
    <source>
        <dbReference type="ARBA" id="ARBA00022475"/>
    </source>
</evidence>
<dbReference type="AlphaFoldDB" id="A0A5C0VFI6"/>
<dbReference type="GO" id="GO:0005524">
    <property type="term" value="F:ATP binding"/>
    <property type="evidence" value="ECO:0007669"/>
    <property type="project" value="UniProtKB-KW"/>
</dbReference>
<keyword evidence="9" id="KW-0547">Nucleotide-binding</keyword>
<feature type="transmembrane region" description="Helical" evidence="16">
    <location>
        <begin position="27"/>
        <end position="47"/>
    </location>
</feature>
<evidence type="ECO:0000256" key="3">
    <source>
        <dbReference type="ARBA" id="ARBA00008883"/>
    </source>
</evidence>
<dbReference type="Pfam" id="PF13807">
    <property type="entry name" value="GNVR"/>
    <property type="match status" value="1"/>
</dbReference>
<dbReference type="InterPro" id="IPR025669">
    <property type="entry name" value="AAA_dom"/>
</dbReference>
<dbReference type="GO" id="GO:0005886">
    <property type="term" value="C:plasma membrane"/>
    <property type="evidence" value="ECO:0007669"/>
    <property type="project" value="UniProtKB-SubCell"/>
</dbReference>
<dbReference type="InterPro" id="IPR050445">
    <property type="entry name" value="Bact_polysacc_biosynth/exp"/>
</dbReference>
<keyword evidence="6" id="KW-0997">Cell inner membrane</keyword>
<comment type="subcellular location">
    <subcellularLocation>
        <location evidence="1">Cell inner membrane</location>
        <topology evidence="1">Multi-pass membrane protein</topology>
    </subcellularLocation>
</comment>
<dbReference type="CDD" id="cd05387">
    <property type="entry name" value="BY-kinase"/>
    <property type="match status" value="1"/>
</dbReference>
<evidence type="ECO:0000256" key="16">
    <source>
        <dbReference type="SAM" id="Phobius"/>
    </source>
</evidence>
<evidence type="ECO:0000256" key="8">
    <source>
        <dbReference type="ARBA" id="ARBA00022692"/>
    </source>
</evidence>
<evidence type="ECO:0000256" key="10">
    <source>
        <dbReference type="ARBA" id="ARBA00022777"/>
    </source>
</evidence>
<evidence type="ECO:0000256" key="1">
    <source>
        <dbReference type="ARBA" id="ARBA00004429"/>
    </source>
</evidence>
<sequence length="799" mass="91366">MSTPSSITNLKQEIDYTKFARILLSRWYWLAATTLLALLIAYIYLWYTPRLYSTTAYIKFEDKQPDLTAAVSLNNYSRSYTNKIATESWTFRSQQILHKAVDYIDWQVSYYLEGRVRSTDLYPKKPFEIKILKQDQEFYNKPVLISGHAKGFKIEYQLHEKNISINAAFGKPISIPGVIFFITANPVFQTSAQYAFKFNYKQEFFERMGCGFSIAEAAKFSSVAQVSKTDPNPYFAADALNAIIRVYREKDLEDKTESAKQIIDFIDKQLDNLSLTVKSSGEKLKDFKQANNFLDLSSSAQSTLSKVTQMETMNRTYDLQLLLLRQLQQQLRKNDQTISLNFNLDGAVDPLLENLIVQWNELIQERLTLLSTYKEQSKLVQEVNEKLSILRESANQNMQANILRIIKQKEFNQRELKKASTGLNNLPTQERQLFGLQRDYNINEKIFSYLSEKKLEAQIGKAAVLASAKVIDPARPNTFPISPQPASVWRMAIIIGLASGIGLIFIARLLNPYIYDKDTIESLTKTPILGMIRHFPEKIDAENSQILSIAKPKSLFAESVRSVRTNLSFVASEKSSKVICVTSEIAGEGKSFVSINLASSLALIDKKVIFIAADLRRSKVHRTFNIKSKLGLSSYLSHQSELSAIIQSSGQENLDLIISGQVPPNPAELMYSPRLPELIHELKQRYDYILFDTAPIGLVSDALPLIRISDINLFVIRTGKSKISAAYIPQRIANEYQLHNTFIILNDYRMEGLYGSYYSTRYSDNYYGYYYADNNHHGAGYYTDDRPQPWWKKVLKWKG</sequence>
<feature type="domain" description="Polysaccharide chain length determinant N-terminal" evidence="17">
    <location>
        <begin position="13"/>
        <end position="102"/>
    </location>
</feature>
<feature type="domain" description="Tyrosine-protein kinase G-rich" evidence="19">
    <location>
        <begin position="430"/>
        <end position="507"/>
    </location>
</feature>
<keyword evidence="8 16" id="KW-0812">Transmembrane</keyword>
<evidence type="ECO:0000256" key="13">
    <source>
        <dbReference type="ARBA" id="ARBA00023136"/>
    </source>
</evidence>
<dbReference type="InterPro" id="IPR005702">
    <property type="entry name" value="Wzc-like_C"/>
</dbReference>
<dbReference type="Proteomes" id="UP000323653">
    <property type="component" value="Chromosome"/>
</dbReference>
<keyword evidence="7 20" id="KW-0808">Transferase</keyword>
<comment type="similarity">
    <text evidence="3">Belongs to the etk/wzc family.</text>
</comment>
<gene>
    <name evidence="20" type="ORF">FYC62_00765</name>
</gene>
<evidence type="ECO:0000259" key="17">
    <source>
        <dbReference type="Pfam" id="PF02706"/>
    </source>
</evidence>
<proteinExistence type="inferred from homology"/>
<evidence type="ECO:0000256" key="7">
    <source>
        <dbReference type="ARBA" id="ARBA00022679"/>
    </source>
</evidence>
<keyword evidence="13 16" id="KW-0472">Membrane</keyword>
<keyword evidence="11" id="KW-0067">ATP-binding</keyword>
<organism evidence="20 21">
    <name type="scientific">Pedobacter aquae</name>
    <dbReference type="NCBI Taxonomy" id="2605747"/>
    <lineage>
        <taxon>Bacteria</taxon>
        <taxon>Pseudomonadati</taxon>
        <taxon>Bacteroidota</taxon>
        <taxon>Sphingobacteriia</taxon>
        <taxon>Sphingobacteriales</taxon>
        <taxon>Sphingobacteriaceae</taxon>
        <taxon>Pedobacter</taxon>
    </lineage>
</organism>
<evidence type="ECO:0000256" key="9">
    <source>
        <dbReference type="ARBA" id="ARBA00022741"/>
    </source>
</evidence>
<dbReference type="EMBL" id="CP043329">
    <property type="protein sequence ID" value="QEK50361.1"/>
    <property type="molecule type" value="Genomic_DNA"/>
</dbReference>
<evidence type="ECO:0000256" key="4">
    <source>
        <dbReference type="ARBA" id="ARBA00011903"/>
    </source>
</evidence>
<reference evidence="20 21" key="1">
    <citation type="submission" date="2019-08" db="EMBL/GenBank/DDBJ databases">
        <title>Pedobacter sp. nov., isolated from Han river, South Korea.</title>
        <authorList>
            <person name="Lee D.-H."/>
            <person name="Kim Y.-S."/>
            <person name="Hwang E.-M."/>
            <person name="Le Tran T.C."/>
            <person name="Cha C.-J."/>
        </authorList>
    </citation>
    <scope>NUCLEOTIDE SEQUENCE [LARGE SCALE GENOMIC DNA]</scope>
    <source>
        <strain evidence="20 21">CJ43</strain>
    </source>
</reference>
<dbReference type="GO" id="GO:0042802">
    <property type="term" value="F:identical protein binding"/>
    <property type="evidence" value="ECO:0007669"/>
    <property type="project" value="UniProtKB-ARBA"/>
</dbReference>
<evidence type="ECO:0000259" key="18">
    <source>
        <dbReference type="Pfam" id="PF13614"/>
    </source>
</evidence>
<keyword evidence="5" id="KW-1003">Cell membrane</keyword>
<keyword evidence="10 20" id="KW-0418">Kinase</keyword>
<dbReference type="KEGG" id="pej:FYC62_00765"/>
<dbReference type="PANTHER" id="PTHR32309">
    <property type="entry name" value="TYROSINE-PROTEIN KINASE"/>
    <property type="match status" value="1"/>
</dbReference>
<dbReference type="InterPro" id="IPR032807">
    <property type="entry name" value="GNVR"/>
</dbReference>
<dbReference type="GO" id="GO:0004715">
    <property type="term" value="F:non-membrane spanning protein tyrosine kinase activity"/>
    <property type="evidence" value="ECO:0007669"/>
    <property type="project" value="UniProtKB-EC"/>
</dbReference>
<dbReference type="PANTHER" id="PTHR32309:SF13">
    <property type="entry name" value="FERRIC ENTEROBACTIN TRANSPORT PROTEIN FEPE"/>
    <property type="match status" value="1"/>
</dbReference>
<dbReference type="InterPro" id="IPR003856">
    <property type="entry name" value="LPS_length_determ_N"/>
</dbReference>
<protein>
    <recommendedName>
        <fullName evidence="4">non-specific protein-tyrosine kinase</fullName>
        <ecNumber evidence="4">2.7.10.2</ecNumber>
    </recommendedName>
</protein>
<comment type="catalytic activity">
    <reaction evidence="15">
        <text>L-tyrosyl-[protein] + ATP = O-phospho-L-tyrosyl-[protein] + ADP + H(+)</text>
        <dbReference type="Rhea" id="RHEA:10596"/>
        <dbReference type="Rhea" id="RHEA-COMP:10136"/>
        <dbReference type="Rhea" id="RHEA-COMP:20101"/>
        <dbReference type="ChEBI" id="CHEBI:15378"/>
        <dbReference type="ChEBI" id="CHEBI:30616"/>
        <dbReference type="ChEBI" id="CHEBI:46858"/>
        <dbReference type="ChEBI" id="CHEBI:61978"/>
        <dbReference type="ChEBI" id="CHEBI:456216"/>
        <dbReference type="EC" id="2.7.10.2"/>
    </reaction>
</comment>
<comment type="similarity">
    <text evidence="2">Belongs to the CpsD/CapB family.</text>
</comment>
<name>A0A5C0VFI6_9SPHI</name>
<evidence type="ECO:0000256" key="11">
    <source>
        <dbReference type="ARBA" id="ARBA00022840"/>
    </source>
</evidence>
<evidence type="ECO:0000313" key="21">
    <source>
        <dbReference type="Proteomes" id="UP000323653"/>
    </source>
</evidence>
<keyword evidence="21" id="KW-1185">Reference proteome</keyword>
<dbReference type="Pfam" id="PF13614">
    <property type="entry name" value="AAA_31"/>
    <property type="match status" value="1"/>
</dbReference>
<keyword evidence="14" id="KW-0829">Tyrosine-protein kinase</keyword>
<evidence type="ECO:0000256" key="15">
    <source>
        <dbReference type="ARBA" id="ARBA00051245"/>
    </source>
</evidence>
<keyword evidence="12 16" id="KW-1133">Transmembrane helix</keyword>
<dbReference type="FunFam" id="3.40.50.300:FF:000527">
    <property type="entry name" value="Tyrosine-protein kinase etk"/>
    <property type="match status" value="1"/>
</dbReference>
<evidence type="ECO:0000259" key="19">
    <source>
        <dbReference type="Pfam" id="PF13807"/>
    </source>
</evidence>
<dbReference type="EC" id="2.7.10.2" evidence="4"/>
<dbReference type="Gene3D" id="3.40.50.300">
    <property type="entry name" value="P-loop containing nucleotide triphosphate hydrolases"/>
    <property type="match status" value="1"/>
</dbReference>
<dbReference type="RefSeq" id="WP_149073567.1">
    <property type="nucleotide sequence ID" value="NZ_CP043329.1"/>
</dbReference>
<dbReference type="NCBIfam" id="TIGR01007">
    <property type="entry name" value="eps_fam"/>
    <property type="match status" value="1"/>
</dbReference>
<evidence type="ECO:0000256" key="12">
    <source>
        <dbReference type="ARBA" id="ARBA00022989"/>
    </source>
</evidence>
<evidence type="ECO:0000256" key="14">
    <source>
        <dbReference type="ARBA" id="ARBA00023137"/>
    </source>
</evidence>
<evidence type="ECO:0000256" key="6">
    <source>
        <dbReference type="ARBA" id="ARBA00022519"/>
    </source>
</evidence>
<feature type="domain" description="AAA" evidence="18">
    <location>
        <begin position="577"/>
        <end position="696"/>
    </location>
</feature>
<feature type="transmembrane region" description="Helical" evidence="16">
    <location>
        <begin position="488"/>
        <end position="510"/>
    </location>
</feature>
<dbReference type="InterPro" id="IPR027417">
    <property type="entry name" value="P-loop_NTPase"/>
</dbReference>